<name>H5SMN6_9BACT</name>
<evidence type="ECO:0008006" key="5">
    <source>
        <dbReference type="Google" id="ProtNLM"/>
    </source>
</evidence>
<proteinExistence type="inferred from homology"/>
<dbReference type="AlphaFoldDB" id="H5SMN6"/>
<keyword evidence="2" id="KW-0175">Coiled coil</keyword>
<keyword evidence="3" id="KW-0812">Transmembrane</keyword>
<evidence type="ECO:0000313" key="4">
    <source>
        <dbReference type="EMBL" id="BAL57422.1"/>
    </source>
</evidence>
<dbReference type="EMBL" id="AP011775">
    <property type="protein sequence ID" value="BAL57422.1"/>
    <property type="molecule type" value="Genomic_DNA"/>
</dbReference>
<dbReference type="SUPFAM" id="SSF82171">
    <property type="entry name" value="DPP6 N-terminal domain-like"/>
    <property type="match status" value="1"/>
</dbReference>
<evidence type="ECO:0000256" key="3">
    <source>
        <dbReference type="SAM" id="Phobius"/>
    </source>
</evidence>
<protein>
    <recommendedName>
        <fullName evidence="5">WD40 repeat protein</fullName>
    </recommendedName>
</protein>
<feature type="coiled-coil region" evidence="2">
    <location>
        <begin position="386"/>
        <end position="420"/>
    </location>
</feature>
<dbReference type="InterPro" id="IPR011042">
    <property type="entry name" value="6-blade_b-propeller_TolB-like"/>
</dbReference>
<accession>H5SMN6</accession>
<dbReference type="Pfam" id="PF07676">
    <property type="entry name" value="PD40"/>
    <property type="match status" value="2"/>
</dbReference>
<keyword evidence="3" id="KW-1133">Transmembrane helix</keyword>
<gene>
    <name evidence="4" type="ORF">HGMM_F50D11C31</name>
</gene>
<organism evidence="4">
    <name type="scientific">uncultured Acetothermia bacterium</name>
    <dbReference type="NCBI Taxonomy" id="236499"/>
    <lineage>
        <taxon>Bacteria</taxon>
        <taxon>Candidatus Bipolaricaulota</taxon>
        <taxon>environmental samples</taxon>
    </lineage>
</organism>
<reference evidence="4" key="1">
    <citation type="journal article" date="2005" name="Environ. Microbiol.">
        <title>Genetic and functional properties of uncultivated thermophilic crenarchaeotes from a subsurface gold mine as revealed by analysis of genome fragments.</title>
        <authorList>
            <person name="Nunoura T."/>
            <person name="Hirayama H."/>
            <person name="Takami H."/>
            <person name="Oida H."/>
            <person name="Nishi S."/>
            <person name="Shimamura S."/>
            <person name="Suzuki Y."/>
            <person name="Inagaki F."/>
            <person name="Takai K."/>
            <person name="Nealson K.H."/>
            <person name="Horikoshi K."/>
        </authorList>
    </citation>
    <scope>NUCLEOTIDE SEQUENCE</scope>
</reference>
<dbReference type="Gene3D" id="2.120.10.30">
    <property type="entry name" value="TolB, C-terminal domain"/>
    <property type="match status" value="2"/>
</dbReference>
<comment type="similarity">
    <text evidence="1">Belongs to the TolB family.</text>
</comment>
<evidence type="ECO:0000256" key="1">
    <source>
        <dbReference type="ARBA" id="ARBA00009820"/>
    </source>
</evidence>
<keyword evidence="3" id="KW-0472">Membrane</keyword>
<sequence length="512" mass="56878">MPNRISVSPDGLFALTMPAETDGSYEALPQSGHIWLVDSRTGRVQTALTEGENLSWATFSPDGNELLYVESPSVDPTQILTGKLSHPWHMMLFDRQSNAQTEVLAGDRGFLWGPSFSPDGRTIAYYRGDGEGRLGLYLFDRDAHQERLLKLVQDGAGLYYAPYGPGPLWTMDGQGVFVFRVEQILPQETLPNPDEITPETVRIFAGRLAIVSVDCSCEQHVLRGYFPLLPVPLFLIASPDGQKLYLNGYDRTFSVSPTERVNLYEIAVETGEQTTLYDHGGIVVAPALSPDGERMLFTVITPDKPLTADLYLLDLTSARPARKLTDDGRSGFGFWLSYEEIGFLRVREREALRGELWVKNLSTNTERDLSMLLAAQSSIPKLIREMRTYQEQITTTEQSLKNLEHRLQGLSDAVVALSQRLDAAQTHSAELSDQTNQRLSELAQQIGALLADVSAVKSQLSGIETEVKAVNARPTLSLWQVIITLLIAVIVIVWLIRRALHGLAQQIAFPPQ</sequence>
<dbReference type="InterPro" id="IPR011659">
    <property type="entry name" value="WD40"/>
</dbReference>
<reference evidence="4" key="2">
    <citation type="journal article" date="2012" name="PLoS ONE">
        <title>A Deeply Branching Thermophilic Bacterium with an Ancient Acetyl-CoA Pathway Dominates a Subsurface Ecosystem.</title>
        <authorList>
            <person name="Takami H."/>
            <person name="Noguchi H."/>
            <person name="Takaki Y."/>
            <person name="Uchiyama I."/>
            <person name="Toyoda A."/>
            <person name="Nishi S."/>
            <person name="Chee G.-J."/>
            <person name="Arai W."/>
            <person name="Nunoura T."/>
            <person name="Itoh T."/>
            <person name="Hattori M."/>
            <person name="Takai K."/>
        </authorList>
    </citation>
    <scope>NUCLEOTIDE SEQUENCE</scope>
</reference>
<feature type="transmembrane region" description="Helical" evidence="3">
    <location>
        <begin position="478"/>
        <end position="496"/>
    </location>
</feature>
<dbReference type="PANTHER" id="PTHR36842">
    <property type="entry name" value="PROTEIN TOLB HOMOLOG"/>
    <property type="match status" value="1"/>
</dbReference>
<evidence type="ECO:0000256" key="2">
    <source>
        <dbReference type="SAM" id="Coils"/>
    </source>
</evidence>